<dbReference type="EMBL" id="JENJ01000001">
    <property type="protein sequence ID" value="KGM98423.1"/>
    <property type="molecule type" value="Genomic_DNA"/>
</dbReference>
<dbReference type="Pfam" id="PF04309">
    <property type="entry name" value="G3P_antiterm"/>
    <property type="match status" value="1"/>
</dbReference>
<dbReference type="SUPFAM" id="SSF110391">
    <property type="entry name" value="GlpP-like"/>
    <property type="match status" value="1"/>
</dbReference>
<comment type="caution">
    <text evidence="1">The sequence shown here is derived from an EMBL/GenBank/DDBJ whole genome shotgun (WGS) entry which is preliminary data.</text>
</comment>
<dbReference type="OrthoDB" id="9799580at2"/>
<organism evidence="1 2">
    <name type="scientific">Clostridium novyi A str. 4552</name>
    <dbReference type="NCBI Taxonomy" id="1444289"/>
    <lineage>
        <taxon>Bacteria</taxon>
        <taxon>Bacillati</taxon>
        <taxon>Bacillota</taxon>
        <taxon>Clostridia</taxon>
        <taxon>Eubacteriales</taxon>
        <taxon>Clostridiaceae</taxon>
        <taxon>Clostridium</taxon>
    </lineage>
</organism>
<dbReference type="GO" id="GO:0006355">
    <property type="term" value="P:regulation of DNA-templated transcription"/>
    <property type="evidence" value="ECO:0007669"/>
    <property type="project" value="InterPro"/>
</dbReference>
<proteinExistence type="predicted"/>
<dbReference type="Gene3D" id="3.20.20.70">
    <property type="entry name" value="Aldolase class I"/>
    <property type="match status" value="1"/>
</dbReference>
<protein>
    <submittedName>
        <fullName evidence="1">Antiterminator</fullName>
    </submittedName>
</protein>
<dbReference type="Proteomes" id="UP000030012">
    <property type="component" value="Unassembled WGS sequence"/>
</dbReference>
<dbReference type="PANTHER" id="PTHR35787:SF1">
    <property type="entry name" value="GLYCEROL UPTAKE OPERON ANTITERMINATOR REGULATORY PROTEIN"/>
    <property type="match status" value="1"/>
</dbReference>
<dbReference type="RefSeq" id="WP_039251770.1">
    <property type="nucleotide sequence ID" value="NZ_JENJ01000001.1"/>
</dbReference>
<dbReference type="InterPro" id="IPR006699">
    <property type="entry name" value="GlpP"/>
</dbReference>
<dbReference type="InterPro" id="IPR013785">
    <property type="entry name" value="Aldolase_TIM"/>
</dbReference>
<dbReference type="GO" id="GO:0006071">
    <property type="term" value="P:glycerol metabolic process"/>
    <property type="evidence" value="ECO:0007669"/>
    <property type="project" value="InterPro"/>
</dbReference>
<evidence type="ECO:0000313" key="2">
    <source>
        <dbReference type="Proteomes" id="UP000030012"/>
    </source>
</evidence>
<dbReference type="PIRSF" id="PIRSF016897">
    <property type="entry name" value="GlpP"/>
    <property type="match status" value="1"/>
</dbReference>
<accession>A0A0A0ID05</accession>
<dbReference type="PANTHER" id="PTHR35787">
    <property type="entry name" value="GLYCEROL UPTAKE OPERON ANTITERMINATOR REGULATORY PROTEIN"/>
    <property type="match status" value="1"/>
</dbReference>
<evidence type="ECO:0000313" key="1">
    <source>
        <dbReference type="EMBL" id="KGM98423.1"/>
    </source>
</evidence>
<gene>
    <name evidence="1" type="ORF">Z968_00290</name>
</gene>
<dbReference type="AlphaFoldDB" id="A0A0A0ID05"/>
<name>A0A0A0ID05_CLONO</name>
<reference evidence="1 2" key="1">
    <citation type="submission" date="2014-01" db="EMBL/GenBank/DDBJ databases">
        <title>Plasmidome dynamics in the species complex Clostridium novyi sensu lato converts strains of independent lineages into distinctly different pathogens.</title>
        <authorList>
            <person name="Skarin H."/>
            <person name="Segerman B."/>
        </authorList>
    </citation>
    <scope>NUCLEOTIDE SEQUENCE [LARGE SCALE GENOMIC DNA]</scope>
    <source>
        <strain evidence="1 2">4552</strain>
    </source>
</reference>
<sequence>MRNQFYDKLSLNPIIAAVKDLNKLDRAIKSPCEVIFLLKGNICNIKELVEKVKASGKSIYVHIDLMEGFARDRYALNHIKEKVKPDGIITTKSSLTKIAKDLELFTIQRLFIIDNLSLETGITSINSIRPNAMEILPGVMPKIIKQVKQEVKVPVIAGGLINDKEDVIESLKAGALGVSTSKEVIWHM</sequence>